<name>A0AAN7LMY6_TRANT</name>
<keyword evidence="1" id="KW-0812">Transmembrane</keyword>
<organism evidence="2 3">
    <name type="scientific">Trapa natans</name>
    <name type="common">Water chestnut</name>
    <dbReference type="NCBI Taxonomy" id="22666"/>
    <lineage>
        <taxon>Eukaryota</taxon>
        <taxon>Viridiplantae</taxon>
        <taxon>Streptophyta</taxon>
        <taxon>Embryophyta</taxon>
        <taxon>Tracheophyta</taxon>
        <taxon>Spermatophyta</taxon>
        <taxon>Magnoliopsida</taxon>
        <taxon>eudicotyledons</taxon>
        <taxon>Gunneridae</taxon>
        <taxon>Pentapetalae</taxon>
        <taxon>rosids</taxon>
        <taxon>malvids</taxon>
        <taxon>Myrtales</taxon>
        <taxon>Lythraceae</taxon>
        <taxon>Trapa</taxon>
    </lineage>
</organism>
<reference evidence="2 3" key="1">
    <citation type="journal article" date="2023" name="Hortic Res">
        <title>Pangenome of water caltrop reveals structural variations and asymmetric subgenome divergence after allopolyploidization.</title>
        <authorList>
            <person name="Zhang X."/>
            <person name="Chen Y."/>
            <person name="Wang L."/>
            <person name="Yuan Y."/>
            <person name="Fang M."/>
            <person name="Shi L."/>
            <person name="Lu R."/>
            <person name="Comes H.P."/>
            <person name="Ma Y."/>
            <person name="Chen Y."/>
            <person name="Huang G."/>
            <person name="Zhou Y."/>
            <person name="Zheng Z."/>
            <person name="Qiu Y."/>
        </authorList>
    </citation>
    <scope>NUCLEOTIDE SEQUENCE [LARGE SCALE GENOMIC DNA]</scope>
    <source>
        <strain evidence="2">F231</strain>
    </source>
</reference>
<evidence type="ECO:0000313" key="3">
    <source>
        <dbReference type="Proteomes" id="UP001346149"/>
    </source>
</evidence>
<feature type="transmembrane region" description="Helical" evidence="1">
    <location>
        <begin position="114"/>
        <end position="140"/>
    </location>
</feature>
<accession>A0AAN7LMY6</accession>
<evidence type="ECO:0000256" key="1">
    <source>
        <dbReference type="SAM" id="Phobius"/>
    </source>
</evidence>
<keyword evidence="1" id="KW-0472">Membrane</keyword>
<proteinExistence type="predicted"/>
<dbReference type="EMBL" id="JAXQNO010000012">
    <property type="protein sequence ID" value="KAK4787424.1"/>
    <property type="molecule type" value="Genomic_DNA"/>
</dbReference>
<comment type="caution">
    <text evidence="2">The sequence shown here is derived from an EMBL/GenBank/DDBJ whole genome shotgun (WGS) entry which is preliminary data.</text>
</comment>
<protein>
    <submittedName>
        <fullName evidence="2">Uncharacterized protein</fullName>
    </submittedName>
</protein>
<sequence length="157" mass="17637">MLSPSSPFPIIYVDAPHPLLYTCGFKTVKFRAAPAFWVVGGEKEREEGEEREEPDAVCLMCKWVVVVLFSQLSGNPIQREPPSLKKISQGLCSSQTAIYFPSSHQIHLLPPADLAVLAFLTLTCLNLYWFFVSIISSLSLCKKRMAKLSYPAFLPWI</sequence>
<gene>
    <name evidence="2" type="ORF">SAY86_011257</name>
</gene>
<dbReference type="AlphaFoldDB" id="A0AAN7LMY6"/>
<evidence type="ECO:0000313" key="2">
    <source>
        <dbReference type="EMBL" id="KAK4787424.1"/>
    </source>
</evidence>
<keyword evidence="1" id="KW-1133">Transmembrane helix</keyword>
<keyword evidence="3" id="KW-1185">Reference proteome</keyword>
<dbReference type="Proteomes" id="UP001346149">
    <property type="component" value="Unassembled WGS sequence"/>
</dbReference>